<dbReference type="EC" id="1.14.13.83" evidence="8"/>
<dbReference type="GO" id="GO:0046872">
    <property type="term" value="F:metal ion binding"/>
    <property type="evidence" value="ECO:0007669"/>
    <property type="project" value="UniProtKB-KW"/>
</dbReference>
<dbReference type="SUPFAM" id="SSF55124">
    <property type="entry name" value="Nitrite/Sulfite reductase N-terminal domain-like"/>
    <property type="match status" value="1"/>
</dbReference>
<reference evidence="8 9" key="1">
    <citation type="submission" date="2020-08" db="EMBL/GenBank/DDBJ databases">
        <title>Genomic Encyclopedia of Type Strains, Phase IV (KMG-IV): sequencing the most valuable type-strain genomes for metagenomic binning, comparative biology and taxonomic classification.</title>
        <authorList>
            <person name="Goeker M."/>
        </authorList>
    </citation>
    <scope>NUCLEOTIDE SEQUENCE [LARGE SCALE GENOMIC DNA]</scope>
    <source>
        <strain evidence="8 9">DSM 102234</strain>
    </source>
</reference>
<sequence>MTAAPMVKGWCPGAYKPMMSVDGLVVRIRPRMARIEAEQATGLCEVALQYGSGHIDLTNRANLQIRGVAEADHEVVVARLGALGLLDADPEMEGRRNILVTPFWEGGDLAETLGLELLERLAELPRLPAKIGFAIDCADTGPLLTQDPADIRLEQGADGLILRAEDCPAGRAVTPETAIPALIEMAQWLADHITPDARRMSAVVANSPLPEEWTAVKASAPATRPVLGLSPFGALVAAPFGQIDAQALLACFATGVKGLRLTPWRALLLEGGQMPSGPAFIANPADPLLRVDACVGAPHCASAHAQTRILARQLAPLSKGRLHVSGCAKGCARSGTADVVLIAQGDTFSLVKDGRVSDTPVKTGLRPTDLLTGVF</sequence>
<dbReference type="AlphaFoldDB" id="A0A7W6E1P3"/>
<dbReference type="InterPro" id="IPR005117">
    <property type="entry name" value="NiRdtase/SiRdtase_haem-b_fer"/>
</dbReference>
<comment type="caution">
    <text evidence="8">The sequence shown here is derived from an EMBL/GenBank/DDBJ whole genome shotgun (WGS) entry which is preliminary data.</text>
</comment>
<dbReference type="InterPro" id="IPR036136">
    <property type="entry name" value="Nit/Sulf_reduc_fer-like_dom_sf"/>
</dbReference>
<dbReference type="InterPro" id="IPR045854">
    <property type="entry name" value="NO2/SO3_Rdtase_4Fe4S_sf"/>
</dbReference>
<dbReference type="EMBL" id="JACIEI010000002">
    <property type="protein sequence ID" value="MBB3993096.1"/>
    <property type="molecule type" value="Genomic_DNA"/>
</dbReference>
<evidence type="ECO:0000256" key="4">
    <source>
        <dbReference type="ARBA" id="ARBA00023002"/>
    </source>
</evidence>
<protein>
    <submittedName>
        <fullName evidence="8">Precorrin-3B synthase</fullName>
        <ecNumber evidence="8">1.14.13.83</ecNumber>
    </submittedName>
</protein>
<keyword evidence="5" id="KW-0408">Iron</keyword>
<dbReference type="InterPro" id="IPR051329">
    <property type="entry name" value="NIR_SIR_4Fe-4S"/>
</dbReference>
<keyword evidence="6" id="KW-0411">Iron-sulfur</keyword>
<evidence type="ECO:0000313" key="9">
    <source>
        <dbReference type="Proteomes" id="UP000530268"/>
    </source>
</evidence>
<evidence type="ECO:0000256" key="6">
    <source>
        <dbReference type="ARBA" id="ARBA00023014"/>
    </source>
</evidence>
<keyword evidence="4 8" id="KW-0560">Oxidoreductase</keyword>
<name>A0A7W6E1P3_9RHOB</name>
<dbReference type="GO" id="GO:0051539">
    <property type="term" value="F:4 iron, 4 sulfur cluster binding"/>
    <property type="evidence" value="ECO:0007669"/>
    <property type="project" value="UniProtKB-KW"/>
</dbReference>
<evidence type="ECO:0000256" key="5">
    <source>
        <dbReference type="ARBA" id="ARBA00023004"/>
    </source>
</evidence>
<dbReference type="RefSeq" id="WP_246423272.1">
    <property type="nucleotide sequence ID" value="NZ_JACIEI010000002.1"/>
</dbReference>
<keyword evidence="9" id="KW-1185">Reference proteome</keyword>
<accession>A0A7W6E1P3</accession>
<evidence type="ECO:0000259" key="7">
    <source>
        <dbReference type="Pfam" id="PF03460"/>
    </source>
</evidence>
<gene>
    <name evidence="8" type="ORF">GGR95_000724</name>
</gene>
<evidence type="ECO:0000256" key="1">
    <source>
        <dbReference type="ARBA" id="ARBA00022485"/>
    </source>
</evidence>
<feature type="domain" description="Nitrite/Sulfite reductase ferredoxin-like" evidence="7">
    <location>
        <begin position="21"/>
        <end position="82"/>
    </location>
</feature>
<proteinExistence type="predicted"/>
<evidence type="ECO:0000256" key="3">
    <source>
        <dbReference type="ARBA" id="ARBA00022723"/>
    </source>
</evidence>
<dbReference type="Proteomes" id="UP000530268">
    <property type="component" value="Unassembled WGS sequence"/>
</dbReference>
<evidence type="ECO:0000313" key="8">
    <source>
        <dbReference type="EMBL" id="MBB3993096.1"/>
    </source>
</evidence>
<evidence type="ECO:0000256" key="2">
    <source>
        <dbReference type="ARBA" id="ARBA00022617"/>
    </source>
</evidence>
<dbReference type="PANTHER" id="PTHR32439">
    <property type="entry name" value="FERREDOXIN--NITRITE REDUCTASE, CHLOROPLASTIC"/>
    <property type="match status" value="1"/>
</dbReference>
<dbReference type="Gene3D" id="3.30.413.10">
    <property type="entry name" value="Sulfite Reductase Hemoprotein, domain 1"/>
    <property type="match status" value="1"/>
</dbReference>
<keyword evidence="2" id="KW-0349">Heme</keyword>
<organism evidence="8 9">
    <name type="scientific">Sulfitobacter undariae</name>
    <dbReference type="NCBI Taxonomy" id="1563671"/>
    <lineage>
        <taxon>Bacteria</taxon>
        <taxon>Pseudomonadati</taxon>
        <taxon>Pseudomonadota</taxon>
        <taxon>Alphaproteobacteria</taxon>
        <taxon>Rhodobacterales</taxon>
        <taxon>Roseobacteraceae</taxon>
        <taxon>Sulfitobacter</taxon>
    </lineage>
</organism>
<keyword evidence="1" id="KW-0004">4Fe-4S</keyword>
<dbReference type="Pfam" id="PF03460">
    <property type="entry name" value="NIR_SIR_ferr"/>
    <property type="match status" value="1"/>
</dbReference>
<dbReference type="PANTHER" id="PTHR32439:SF9">
    <property type="entry name" value="BLR3264 PROTEIN"/>
    <property type="match status" value="1"/>
</dbReference>
<dbReference type="SUPFAM" id="SSF56014">
    <property type="entry name" value="Nitrite and sulphite reductase 4Fe-4S domain-like"/>
    <property type="match status" value="1"/>
</dbReference>
<dbReference type="Gene3D" id="3.90.480.20">
    <property type="match status" value="1"/>
</dbReference>
<dbReference type="GO" id="GO:0043818">
    <property type="term" value="F:precorrin-3B synthase activity"/>
    <property type="evidence" value="ECO:0007669"/>
    <property type="project" value="UniProtKB-EC"/>
</dbReference>
<keyword evidence="3" id="KW-0479">Metal-binding</keyword>